<gene>
    <name evidence="9" type="ORF">BN13_390010</name>
</gene>
<feature type="transmembrane region" description="Helical" evidence="7">
    <location>
        <begin position="440"/>
        <end position="461"/>
    </location>
</feature>
<dbReference type="RefSeq" id="WP_084733626.1">
    <property type="nucleotide sequence ID" value="NZ_HF571038.1"/>
</dbReference>
<dbReference type="InterPro" id="IPR013525">
    <property type="entry name" value="ABC2_TM"/>
</dbReference>
<comment type="caution">
    <text evidence="9">The sequence shown here is derived from an EMBL/GenBank/DDBJ whole genome shotgun (WGS) entry which is preliminary data.</text>
</comment>
<evidence type="ECO:0000259" key="8">
    <source>
        <dbReference type="PROSITE" id="PS50893"/>
    </source>
</evidence>
<evidence type="ECO:0000256" key="6">
    <source>
        <dbReference type="SAM" id="MobiDB-lite"/>
    </source>
</evidence>
<organism evidence="9 10">
    <name type="scientific">Nostocoides jenkinsii Ben 74</name>
    <dbReference type="NCBI Taxonomy" id="1193518"/>
    <lineage>
        <taxon>Bacteria</taxon>
        <taxon>Bacillati</taxon>
        <taxon>Actinomycetota</taxon>
        <taxon>Actinomycetes</taxon>
        <taxon>Micrococcales</taxon>
        <taxon>Intrasporangiaceae</taxon>
        <taxon>Nostocoides</taxon>
    </lineage>
</organism>
<reference evidence="9 10" key="1">
    <citation type="journal article" date="2013" name="ISME J.">
        <title>A metabolic model for members of the genus Tetrasphaera involved in enhanced biological phosphorus removal.</title>
        <authorList>
            <person name="Kristiansen R."/>
            <person name="Nguyen H.T.T."/>
            <person name="Saunders A.M."/>
            <person name="Nielsen J.L."/>
            <person name="Wimmer R."/>
            <person name="Le V.Q."/>
            <person name="McIlroy S.J."/>
            <person name="Petrovski S."/>
            <person name="Seviour R.J."/>
            <person name="Calteau A."/>
            <person name="Nielsen K.L."/>
            <person name="Nielsen P.H."/>
        </authorList>
    </citation>
    <scope>NUCLEOTIDE SEQUENCE [LARGE SCALE GENOMIC DNA]</scope>
    <source>
        <strain evidence="9 10">Ben 74</strain>
    </source>
</reference>
<feature type="domain" description="ABC transporter" evidence="8">
    <location>
        <begin position="100"/>
        <end position="338"/>
    </location>
</feature>
<evidence type="ECO:0000256" key="7">
    <source>
        <dbReference type="SAM" id="Phobius"/>
    </source>
</evidence>
<evidence type="ECO:0000256" key="3">
    <source>
        <dbReference type="ARBA" id="ARBA00022692"/>
    </source>
</evidence>
<feature type="transmembrane region" description="Helical" evidence="7">
    <location>
        <begin position="401"/>
        <end position="420"/>
    </location>
</feature>
<accession>A0A077MEJ2</accession>
<evidence type="ECO:0000313" key="9">
    <source>
        <dbReference type="EMBL" id="CCI53393.1"/>
    </source>
</evidence>
<dbReference type="InterPro" id="IPR050352">
    <property type="entry name" value="ABCG_transporters"/>
</dbReference>
<evidence type="ECO:0000256" key="4">
    <source>
        <dbReference type="ARBA" id="ARBA00022989"/>
    </source>
</evidence>
<dbReference type="Pfam" id="PF12698">
    <property type="entry name" value="ABC2_membrane_3"/>
    <property type="match status" value="1"/>
</dbReference>
<dbReference type="GO" id="GO:0016887">
    <property type="term" value="F:ATP hydrolysis activity"/>
    <property type="evidence" value="ECO:0007669"/>
    <property type="project" value="InterPro"/>
</dbReference>
<sequence length="646" mass="67362">MRPTPPPADDLSSGPVHLDGAQPALEIPTPDGPATIWVRAPRATFGAEADPDFGRLENLLGVPRPWIGDLKNDPVSGLALSRAQRRREPRALPAIQEVPVQVRGLTVTTPGGRPLVEDVSFDVAPGAILAIAGPAQRPTGALVSALAGVAPFSGRISYGATHLTEDSAPLIRGALGIVPRDNLLTGPLPLRRALAHTAALRQPAAPRADRRAAVDEVAQGLGLTAHLDTPLADLGPAAAKRAAIAMEVLARASVLILDEPTAGLDPEDEAELLRMLQALAQVGRRTIILTTHSPMAMSVADAVLLLDVTRAGSGRLAYLGPAAEAAHHFGADREWDFAQVYAELADPAADWSTQVRPALAPFDPDAGAAITASRRSWPALVPAVRRLALRRLEEFWWRGEAYLALLAPGAVLVMLALLVLGWGNLDPTYVGANTQTPRLLLGFMTLAIVLPPLVTAARDIVRERRAVVRDVTVGLSPAAYILGRYAALLAAGFVPALLPLVLLIGQGSIGSVTVAGLVALGGAAAATAIGLTISALGRREPRVLWGVAAVLVAQILLCGAFVAIEDSAIQPFAAMTPGYWVFRGLASSQDLAGVDAACRAGEEFCSPHWAAAAGVGGPVLALAVMALVALVAATLWVRQAAREERR</sequence>
<dbReference type="SUPFAM" id="SSF52540">
    <property type="entry name" value="P-loop containing nucleoside triphosphate hydrolases"/>
    <property type="match status" value="1"/>
</dbReference>
<dbReference type="InterPro" id="IPR027417">
    <property type="entry name" value="P-loop_NTPase"/>
</dbReference>
<dbReference type="Gene3D" id="3.40.50.300">
    <property type="entry name" value="P-loop containing nucleotide triphosphate hydrolases"/>
    <property type="match status" value="1"/>
</dbReference>
<dbReference type="Proteomes" id="UP000035720">
    <property type="component" value="Unassembled WGS sequence"/>
</dbReference>
<dbReference type="GO" id="GO:0140359">
    <property type="term" value="F:ABC-type transporter activity"/>
    <property type="evidence" value="ECO:0007669"/>
    <property type="project" value="InterPro"/>
</dbReference>
<name>A0A077MEJ2_9MICO</name>
<keyword evidence="5 7" id="KW-0472">Membrane</keyword>
<dbReference type="PROSITE" id="PS50893">
    <property type="entry name" value="ABC_TRANSPORTER_2"/>
    <property type="match status" value="1"/>
</dbReference>
<dbReference type="GO" id="GO:0005524">
    <property type="term" value="F:ATP binding"/>
    <property type="evidence" value="ECO:0007669"/>
    <property type="project" value="InterPro"/>
</dbReference>
<proteinExistence type="predicted"/>
<dbReference type="PANTHER" id="PTHR48041:SF139">
    <property type="entry name" value="PROTEIN SCARLET"/>
    <property type="match status" value="1"/>
</dbReference>
<dbReference type="PANTHER" id="PTHR48041">
    <property type="entry name" value="ABC TRANSPORTER G FAMILY MEMBER 28"/>
    <property type="match status" value="1"/>
</dbReference>
<dbReference type="EMBL" id="CAJC01000149">
    <property type="protein sequence ID" value="CCI53393.1"/>
    <property type="molecule type" value="Genomic_DNA"/>
</dbReference>
<comment type="subcellular location">
    <subcellularLocation>
        <location evidence="1">Membrane</location>
        <topology evidence="1">Multi-pass membrane protein</topology>
    </subcellularLocation>
</comment>
<dbReference type="EC" id="3.6.3.41" evidence="9"/>
<evidence type="ECO:0000256" key="2">
    <source>
        <dbReference type="ARBA" id="ARBA00022448"/>
    </source>
</evidence>
<feature type="region of interest" description="Disordered" evidence="6">
    <location>
        <begin position="1"/>
        <end position="33"/>
    </location>
</feature>
<feature type="transmembrane region" description="Helical" evidence="7">
    <location>
        <begin position="509"/>
        <end position="531"/>
    </location>
</feature>
<keyword evidence="2" id="KW-0813">Transport</keyword>
<dbReference type="InterPro" id="IPR003439">
    <property type="entry name" value="ABC_transporter-like_ATP-bd"/>
</dbReference>
<dbReference type="GO" id="GO:0016020">
    <property type="term" value="C:membrane"/>
    <property type="evidence" value="ECO:0007669"/>
    <property type="project" value="UniProtKB-SubCell"/>
</dbReference>
<dbReference type="AlphaFoldDB" id="A0A077MEJ2"/>
<feature type="transmembrane region" description="Helical" evidence="7">
    <location>
        <begin position="543"/>
        <end position="564"/>
    </location>
</feature>
<keyword evidence="3 7" id="KW-0812">Transmembrane</keyword>
<keyword evidence="4 7" id="KW-1133">Transmembrane helix</keyword>
<evidence type="ECO:0000313" key="10">
    <source>
        <dbReference type="Proteomes" id="UP000035720"/>
    </source>
</evidence>
<keyword evidence="9" id="KW-0378">Hydrolase</keyword>
<protein>
    <submittedName>
        <fullName evidence="9">Putative Heme-transporting ATPase</fullName>
        <ecNumber evidence="9">3.6.3.41</ecNumber>
    </submittedName>
</protein>
<evidence type="ECO:0000256" key="1">
    <source>
        <dbReference type="ARBA" id="ARBA00004141"/>
    </source>
</evidence>
<dbReference type="Pfam" id="PF00005">
    <property type="entry name" value="ABC_tran"/>
    <property type="match status" value="1"/>
</dbReference>
<feature type="transmembrane region" description="Helical" evidence="7">
    <location>
        <begin position="482"/>
        <end position="503"/>
    </location>
</feature>
<dbReference type="OrthoDB" id="9804819at2"/>
<feature type="transmembrane region" description="Helical" evidence="7">
    <location>
        <begin position="609"/>
        <end position="637"/>
    </location>
</feature>
<dbReference type="STRING" id="1193518.BN13_390010"/>
<evidence type="ECO:0000256" key="5">
    <source>
        <dbReference type="ARBA" id="ARBA00023136"/>
    </source>
</evidence>
<keyword evidence="10" id="KW-1185">Reference proteome</keyword>